<dbReference type="Gene3D" id="3.40.20.10">
    <property type="entry name" value="Severin"/>
    <property type="match status" value="1"/>
</dbReference>
<dbReference type="GO" id="GO:0008270">
    <property type="term" value="F:zinc ion binding"/>
    <property type="evidence" value="ECO:0007669"/>
    <property type="project" value="InterPro"/>
</dbReference>
<keyword evidence="6" id="KW-0333">Golgi apparatus</keyword>
<keyword evidence="5" id="KW-0931">ER-Golgi transport</keyword>
<evidence type="ECO:0000256" key="3">
    <source>
        <dbReference type="ARBA" id="ARBA00008334"/>
    </source>
</evidence>
<evidence type="ECO:0008006" key="14">
    <source>
        <dbReference type="Google" id="ProtNLM"/>
    </source>
</evidence>
<sequence>MGAAPSGSGHLVGPPPPGGLSSGLGGGMGASASLSPPEVELAIPASQSLRGRWHLPLGAVLAPMSEAGGPVPVVDMGAAGIVRCARCRTYINPHVTWLDGGRSFSCNVCATVNQTPVEYFAALDGAGRRVDLAQRPELRGGTVEYVAPAEYMVRAPQPPSYVFVIDVSFPAVSSGMLASVCATIRAQLDAFHGDSRTQVGFITFDSAVHYYALRPGAATPTMHVVADTEELFVPLPDELLGNLVECRTAVESLLDALPRTWARATGVDSATGPALQAAFLVMGHVGGKMLLFQAAPPSVGIGRLRAPARDNPALYGTDREYSLRIPDDPFYKRFAAECSRCHICVDVFAFGSTYLDLASLGAMPKYLGGQLYAYPHFQAARDGARLARELARNLSRETGWEAVMRIRCSKGLRVTSFFGHFFIRTSDLLSLPVVDADKAFSVEIAHDESVLTGQTAFVQSALLYTASNGERRIRVHTAALPVVSDVAEMYRALDAGATVALLGKAAVERSLASKLEDVRATTQHRLLLALRDDERAVTAAAIVSGPVETVLRLAYPAVYDVGPQAALEDAAWGLEQENSDTGATITTLPHTVPAGIPYCNPSSAYLIDNGRICVLWLGASLDPAFYERVFGSAAAAAADPASLDVEPARQGSDLSLRLNAVLRQLRKFKELSQPCWVIRQGSPQEALIAPMFVEDPLPTSGSPGFLEYMQVLQRDVLSK</sequence>
<dbReference type="InterPro" id="IPR006896">
    <property type="entry name" value="Sec23/24_trunk_dom"/>
</dbReference>
<dbReference type="PANTHER" id="PTHR13803">
    <property type="entry name" value="SEC24-RELATED PROTEIN"/>
    <property type="match status" value="1"/>
</dbReference>
<dbReference type="GO" id="GO:0070971">
    <property type="term" value="C:endoplasmic reticulum exit site"/>
    <property type="evidence" value="ECO:0007669"/>
    <property type="project" value="TreeGrafter"/>
</dbReference>
<keyword evidence="13" id="KW-1185">Reference proteome</keyword>
<evidence type="ECO:0000259" key="11">
    <source>
        <dbReference type="Pfam" id="PF08033"/>
    </source>
</evidence>
<gene>
    <name evidence="12" type="ORF">QBZ16_003136</name>
</gene>
<evidence type="ECO:0000313" key="12">
    <source>
        <dbReference type="EMBL" id="KAK2079444.1"/>
    </source>
</evidence>
<feature type="domain" description="Sec23/Sec24 beta-sandwich" evidence="11">
    <location>
        <begin position="399"/>
        <end position="483"/>
    </location>
</feature>
<dbReference type="InterPro" id="IPR036465">
    <property type="entry name" value="vWFA_dom_sf"/>
</dbReference>
<evidence type="ECO:0000259" key="10">
    <source>
        <dbReference type="Pfam" id="PF04811"/>
    </source>
</evidence>
<evidence type="ECO:0000256" key="2">
    <source>
        <dbReference type="ARBA" id="ARBA00004586"/>
    </source>
</evidence>
<dbReference type="Pfam" id="PF08033">
    <property type="entry name" value="Sec23_BS"/>
    <property type="match status" value="1"/>
</dbReference>
<comment type="caution">
    <text evidence="12">The sequence shown here is derived from an EMBL/GenBank/DDBJ whole genome shotgun (WGS) entry which is preliminary data.</text>
</comment>
<dbReference type="SUPFAM" id="SSF82919">
    <property type="entry name" value="Zn-finger domain of Sec23/24"/>
    <property type="match status" value="1"/>
</dbReference>
<dbReference type="InterPro" id="IPR050550">
    <property type="entry name" value="SEC23_SEC24_subfamily"/>
</dbReference>
<feature type="region of interest" description="Disordered" evidence="8">
    <location>
        <begin position="1"/>
        <end position="32"/>
    </location>
</feature>
<accession>A0AAD9IJ17</accession>
<dbReference type="SUPFAM" id="SSF81995">
    <property type="entry name" value="beta-sandwich domain of Sec23/24"/>
    <property type="match status" value="1"/>
</dbReference>
<dbReference type="PANTHER" id="PTHR13803:SF39">
    <property type="entry name" value="SECRETORY 24AB, ISOFORM A"/>
    <property type="match status" value="1"/>
</dbReference>
<dbReference type="InterPro" id="IPR012990">
    <property type="entry name" value="Beta-sandwich_Sec23_24"/>
</dbReference>
<evidence type="ECO:0000256" key="8">
    <source>
        <dbReference type="SAM" id="MobiDB-lite"/>
    </source>
</evidence>
<dbReference type="GO" id="GO:0006886">
    <property type="term" value="P:intracellular protein transport"/>
    <property type="evidence" value="ECO:0007669"/>
    <property type="project" value="InterPro"/>
</dbReference>
<evidence type="ECO:0000256" key="1">
    <source>
        <dbReference type="ARBA" id="ARBA00004394"/>
    </source>
</evidence>
<dbReference type="Proteomes" id="UP001255856">
    <property type="component" value="Unassembled WGS sequence"/>
</dbReference>
<dbReference type="GO" id="GO:0000149">
    <property type="term" value="F:SNARE binding"/>
    <property type="evidence" value="ECO:0007669"/>
    <property type="project" value="TreeGrafter"/>
</dbReference>
<dbReference type="GO" id="GO:0005789">
    <property type="term" value="C:endoplasmic reticulum membrane"/>
    <property type="evidence" value="ECO:0007669"/>
    <property type="project" value="UniProtKB-SubCell"/>
</dbReference>
<comment type="subcellular location">
    <subcellularLocation>
        <location evidence="2">Endoplasmic reticulum membrane</location>
    </subcellularLocation>
    <subcellularLocation>
        <location evidence="1">Golgi apparatus membrane</location>
    </subcellularLocation>
</comment>
<dbReference type="SUPFAM" id="SSF82754">
    <property type="entry name" value="C-terminal, gelsolin-like domain of Sec23/24"/>
    <property type="match status" value="1"/>
</dbReference>
<comment type="similarity">
    <text evidence="3">Belongs to the SEC23/SEC24 family. SEC24 subfamily.</text>
</comment>
<dbReference type="AlphaFoldDB" id="A0AAD9IJ17"/>
<dbReference type="SUPFAM" id="SSF53300">
    <property type="entry name" value="vWA-like"/>
    <property type="match status" value="1"/>
</dbReference>
<proteinExistence type="inferred from homology"/>
<name>A0AAD9IJ17_PROWI</name>
<evidence type="ECO:0000256" key="4">
    <source>
        <dbReference type="ARBA" id="ARBA00022824"/>
    </source>
</evidence>
<dbReference type="GO" id="GO:0090110">
    <property type="term" value="P:COPII-coated vesicle cargo loading"/>
    <property type="evidence" value="ECO:0007669"/>
    <property type="project" value="TreeGrafter"/>
</dbReference>
<keyword evidence="4" id="KW-0256">Endoplasmic reticulum</keyword>
<feature type="domain" description="Sec23/Sec24 trunk" evidence="10">
    <location>
        <begin position="156"/>
        <end position="394"/>
    </location>
</feature>
<feature type="compositionally biased region" description="Gly residues" evidence="8">
    <location>
        <begin position="20"/>
        <end position="29"/>
    </location>
</feature>
<dbReference type="GO" id="GO:0000139">
    <property type="term" value="C:Golgi membrane"/>
    <property type="evidence" value="ECO:0007669"/>
    <property type="project" value="UniProtKB-SubCell"/>
</dbReference>
<dbReference type="EMBL" id="JASFZW010000003">
    <property type="protein sequence ID" value="KAK2079444.1"/>
    <property type="molecule type" value="Genomic_DNA"/>
</dbReference>
<protein>
    <recommendedName>
        <fullName evidence="14">Protein transport protein Sec24-like</fullName>
    </recommendedName>
</protein>
<dbReference type="Gene3D" id="1.20.120.730">
    <property type="entry name" value="Sec23/Sec24 helical domain"/>
    <property type="match status" value="1"/>
</dbReference>
<reference evidence="12" key="1">
    <citation type="submission" date="2021-01" db="EMBL/GenBank/DDBJ databases">
        <authorList>
            <person name="Eckstrom K.M.E."/>
        </authorList>
    </citation>
    <scope>NUCLEOTIDE SEQUENCE</scope>
    <source>
        <strain evidence="12">UVCC 0001</strain>
    </source>
</reference>
<organism evidence="12 13">
    <name type="scientific">Prototheca wickerhamii</name>
    <dbReference type="NCBI Taxonomy" id="3111"/>
    <lineage>
        <taxon>Eukaryota</taxon>
        <taxon>Viridiplantae</taxon>
        <taxon>Chlorophyta</taxon>
        <taxon>core chlorophytes</taxon>
        <taxon>Trebouxiophyceae</taxon>
        <taxon>Chlorellales</taxon>
        <taxon>Chlorellaceae</taxon>
        <taxon>Prototheca</taxon>
    </lineage>
</organism>
<evidence type="ECO:0000259" key="9">
    <source>
        <dbReference type="Pfam" id="PF04810"/>
    </source>
</evidence>
<feature type="domain" description="Zinc finger Sec23/Sec24-type" evidence="9">
    <location>
        <begin position="81"/>
        <end position="119"/>
    </location>
</feature>
<evidence type="ECO:0000256" key="6">
    <source>
        <dbReference type="ARBA" id="ARBA00023034"/>
    </source>
</evidence>
<evidence type="ECO:0000256" key="7">
    <source>
        <dbReference type="ARBA" id="ARBA00023136"/>
    </source>
</evidence>
<feature type="compositionally biased region" description="Low complexity" evidence="8">
    <location>
        <begin position="1"/>
        <end position="12"/>
    </location>
</feature>
<dbReference type="Pfam" id="PF04811">
    <property type="entry name" value="Sec23_trunk"/>
    <property type="match status" value="1"/>
</dbReference>
<keyword evidence="5" id="KW-0813">Transport</keyword>
<evidence type="ECO:0000256" key="5">
    <source>
        <dbReference type="ARBA" id="ARBA00022892"/>
    </source>
</evidence>
<dbReference type="Pfam" id="PF04810">
    <property type="entry name" value="zf-Sec23_Sec24"/>
    <property type="match status" value="1"/>
</dbReference>
<dbReference type="InterPro" id="IPR036174">
    <property type="entry name" value="Znf_Sec23_Sec24_sf"/>
</dbReference>
<dbReference type="InterPro" id="IPR006895">
    <property type="entry name" value="Znf_Sec23_Sec24"/>
</dbReference>
<dbReference type="Gene3D" id="3.40.50.410">
    <property type="entry name" value="von Willebrand factor, type A domain"/>
    <property type="match status" value="1"/>
</dbReference>
<keyword evidence="7" id="KW-0472">Membrane</keyword>
<evidence type="ECO:0000313" key="13">
    <source>
        <dbReference type="Proteomes" id="UP001255856"/>
    </source>
</evidence>
<dbReference type="InterPro" id="IPR036180">
    <property type="entry name" value="Gelsolin-like_dom_sf"/>
</dbReference>
<dbReference type="Gene3D" id="2.30.30.380">
    <property type="entry name" value="Zn-finger domain of Sec23/24"/>
    <property type="match status" value="1"/>
</dbReference>
<dbReference type="InterPro" id="IPR029006">
    <property type="entry name" value="ADF-H/Gelsolin-like_dom_sf"/>
</dbReference>
<dbReference type="GO" id="GO:0030127">
    <property type="term" value="C:COPII vesicle coat"/>
    <property type="evidence" value="ECO:0007669"/>
    <property type="project" value="InterPro"/>
</dbReference>